<feature type="compositionally biased region" description="Low complexity" evidence="5">
    <location>
        <begin position="30"/>
        <end position="48"/>
    </location>
</feature>
<protein>
    <recommendedName>
        <fullName evidence="2">histidine kinase</fullName>
        <ecNumber evidence="2">2.7.13.3</ecNumber>
    </recommendedName>
</protein>
<evidence type="ECO:0000256" key="5">
    <source>
        <dbReference type="SAM" id="MobiDB-lite"/>
    </source>
</evidence>
<dbReference type="SUPFAM" id="SSF55874">
    <property type="entry name" value="ATPase domain of HSP90 chaperone/DNA topoisomerase II/histidine kinase"/>
    <property type="match status" value="1"/>
</dbReference>
<dbReference type="InterPro" id="IPR036890">
    <property type="entry name" value="HATPase_C_sf"/>
</dbReference>
<proteinExistence type="predicted"/>
<dbReference type="Pfam" id="PF06580">
    <property type="entry name" value="His_kinase"/>
    <property type="match status" value="1"/>
</dbReference>
<accession>A0A1I4UYA2</accession>
<dbReference type="AlphaFoldDB" id="A0A1I4UYA2"/>
<dbReference type="PRINTS" id="PR00344">
    <property type="entry name" value="BCTRLSENSOR"/>
</dbReference>
<dbReference type="STRING" id="260086.SAMN05216207_100567"/>
<evidence type="ECO:0000256" key="4">
    <source>
        <dbReference type="ARBA" id="ARBA00023012"/>
    </source>
</evidence>
<dbReference type="EMBL" id="FOUY01000005">
    <property type="protein sequence ID" value="SFM94007.1"/>
    <property type="molecule type" value="Genomic_DNA"/>
</dbReference>
<gene>
    <name evidence="7" type="ORF">SAMN05216207_100567</name>
</gene>
<evidence type="ECO:0000256" key="2">
    <source>
        <dbReference type="ARBA" id="ARBA00012438"/>
    </source>
</evidence>
<dbReference type="OrthoDB" id="2514702at2"/>
<keyword evidence="4" id="KW-0902">Two-component regulatory system</keyword>
<evidence type="ECO:0000313" key="7">
    <source>
        <dbReference type="EMBL" id="SFM94007.1"/>
    </source>
</evidence>
<dbReference type="PANTHER" id="PTHR34220:SF7">
    <property type="entry name" value="SENSOR HISTIDINE KINASE YPDA"/>
    <property type="match status" value="1"/>
</dbReference>
<dbReference type="InterPro" id="IPR050640">
    <property type="entry name" value="Bact_2-comp_sensor_kinase"/>
</dbReference>
<feature type="domain" description="Histidine kinase" evidence="6">
    <location>
        <begin position="290"/>
        <end position="390"/>
    </location>
</feature>
<dbReference type="GO" id="GO:0016020">
    <property type="term" value="C:membrane"/>
    <property type="evidence" value="ECO:0007669"/>
    <property type="project" value="InterPro"/>
</dbReference>
<dbReference type="EC" id="2.7.13.3" evidence="2"/>
<name>A0A1I4UYA2_PSUAM</name>
<evidence type="ECO:0000313" key="8">
    <source>
        <dbReference type="Proteomes" id="UP000199614"/>
    </source>
</evidence>
<dbReference type="SMART" id="SM00387">
    <property type="entry name" value="HATPase_c"/>
    <property type="match status" value="1"/>
</dbReference>
<feature type="region of interest" description="Disordered" evidence="5">
    <location>
        <begin position="1"/>
        <end position="49"/>
    </location>
</feature>
<dbReference type="PANTHER" id="PTHR34220">
    <property type="entry name" value="SENSOR HISTIDINE KINASE YPDA"/>
    <property type="match status" value="1"/>
</dbReference>
<dbReference type="Pfam" id="PF02518">
    <property type="entry name" value="HATPase_c"/>
    <property type="match status" value="1"/>
</dbReference>
<dbReference type="Gene3D" id="3.30.565.10">
    <property type="entry name" value="Histidine kinase-like ATPase, C-terminal domain"/>
    <property type="match status" value="1"/>
</dbReference>
<keyword evidence="8" id="KW-1185">Reference proteome</keyword>
<comment type="catalytic activity">
    <reaction evidence="1">
        <text>ATP + protein L-histidine = ADP + protein N-phospho-L-histidine.</text>
        <dbReference type="EC" id="2.7.13.3"/>
    </reaction>
</comment>
<dbReference type="Proteomes" id="UP000199614">
    <property type="component" value="Unassembled WGS sequence"/>
</dbReference>
<evidence type="ECO:0000256" key="1">
    <source>
        <dbReference type="ARBA" id="ARBA00000085"/>
    </source>
</evidence>
<organism evidence="7 8">
    <name type="scientific">Pseudonocardia ammonioxydans</name>
    <dbReference type="NCBI Taxonomy" id="260086"/>
    <lineage>
        <taxon>Bacteria</taxon>
        <taxon>Bacillati</taxon>
        <taxon>Actinomycetota</taxon>
        <taxon>Actinomycetes</taxon>
        <taxon>Pseudonocardiales</taxon>
        <taxon>Pseudonocardiaceae</taxon>
        <taxon>Pseudonocardia</taxon>
    </lineage>
</organism>
<dbReference type="InterPro" id="IPR003594">
    <property type="entry name" value="HATPase_dom"/>
</dbReference>
<evidence type="ECO:0000259" key="6">
    <source>
        <dbReference type="PROSITE" id="PS50109"/>
    </source>
</evidence>
<keyword evidence="3 7" id="KW-0808">Transferase</keyword>
<dbReference type="GO" id="GO:0000155">
    <property type="term" value="F:phosphorelay sensor kinase activity"/>
    <property type="evidence" value="ECO:0007669"/>
    <property type="project" value="InterPro"/>
</dbReference>
<dbReference type="InterPro" id="IPR010559">
    <property type="entry name" value="Sig_transdc_His_kin_internal"/>
</dbReference>
<keyword evidence="3 7" id="KW-0418">Kinase</keyword>
<reference evidence="7 8" key="1">
    <citation type="submission" date="2016-10" db="EMBL/GenBank/DDBJ databases">
        <authorList>
            <person name="de Groot N.N."/>
        </authorList>
    </citation>
    <scope>NUCLEOTIDE SEQUENCE [LARGE SCALE GENOMIC DNA]</scope>
    <source>
        <strain evidence="7 8">CGMCC 4.1877</strain>
    </source>
</reference>
<dbReference type="InterPro" id="IPR004358">
    <property type="entry name" value="Sig_transdc_His_kin-like_C"/>
</dbReference>
<evidence type="ECO:0000256" key="3">
    <source>
        <dbReference type="ARBA" id="ARBA00022777"/>
    </source>
</evidence>
<sequence>MRQANAAAGRGPYPGWVRADGDSDRGGRAPGSRPSPSRTSQSRSSLRPRFTDRFRAAGHTPADPAEILDAGVAVAAGLREPAGSPAAVDALRRLAGLCGADAVGLLLPGGRETWWGPDRDDGVALGRRAHGRRLSEGDLLALPLDDEPGDDGAVLVLAGDVSPAAARRIAGFTADALERARLEAGAAEAEAARLRELRTQISPHFVYNALTTIASFVRSDPARARDLVETFAEFIRHSLAARGDYTPLAEEFRSVEAYLTLARAVLGERLRVQVRVAPEVLPVPVPVLALQPLVENAVQHGVEKDPDGGLVQVSGEAEGDVCVIAVEDDGPGMSPEHARAVLAGTAEGAGLALVNVDRRLRAVYGPEHGLVIETAPDAGTRIVLRIPRFQPGVVAQ</sequence>
<dbReference type="PROSITE" id="PS50109">
    <property type="entry name" value="HIS_KIN"/>
    <property type="match status" value="1"/>
</dbReference>
<dbReference type="InterPro" id="IPR005467">
    <property type="entry name" value="His_kinase_dom"/>
</dbReference>